<dbReference type="Gene3D" id="3.20.20.370">
    <property type="entry name" value="Glycoside hydrolase/deacetylase"/>
    <property type="match status" value="1"/>
</dbReference>
<evidence type="ECO:0008006" key="3">
    <source>
        <dbReference type="Google" id="ProtNLM"/>
    </source>
</evidence>
<dbReference type="KEGG" id="luo:HHL09_15120"/>
<dbReference type="GO" id="GO:0005975">
    <property type="term" value="P:carbohydrate metabolic process"/>
    <property type="evidence" value="ECO:0007669"/>
    <property type="project" value="InterPro"/>
</dbReference>
<dbReference type="EMBL" id="CP051774">
    <property type="protein sequence ID" value="QJE99287.1"/>
    <property type="molecule type" value="Genomic_DNA"/>
</dbReference>
<evidence type="ECO:0000313" key="2">
    <source>
        <dbReference type="Proteomes" id="UP000501812"/>
    </source>
</evidence>
<proteinExistence type="predicted"/>
<gene>
    <name evidence="1" type="ORF">HHL09_15120</name>
</gene>
<dbReference type="AlphaFoldDB" id="A0A858RQH1"/>
<keyword evidence="2" id="KW-1185">Reference proteome</keyword>
<evidence type="ECO:0000313" key="1">
    <source>
        <dbReference type="EMBL" id="QJE99287.1"/>
    </source>
</evidence>
<dbReference type="SUPFAM" id="SSF88713">
    <property type="entry name" value="Glycoside hydrolase/deacetylase"/>
    <property type="match status" value="1"/>
</dbReference>
<organism evidence="1 2">
    <name type="scientific">Luteolibacter luteus</name>
    <dbReference type="NCBI Taxonomy" id="2728835"/>
    <lineage>
        <taxon>Bacteria</taxon>
        <taxon>Pseudomonadati</taxon>
        <taxon>Verrucomicrobiota</taxon>
        <taxon>Verrucomicrobiia</taxon>
        <taxon>Verrucomicrobiales</taxon>
        <taxon>Verrucomicrobiaceae</taxon>
        <taxon>Luteolibacter</taxon>
    </lineage>
</organism>
<protein>
    <recommendedName>
        <fullName evidence="3">NodB homology domain-containing protein</fullName>
    </recommendedName>
</protein>
<accession>A0A858RQH1</accession>
<sequence length="329" mass="37378">MVSAYQALAASSPGLLARAYFLVKPFVPRSVRWAVRRSRARGIIRECEAIWPINEAAGATPAGWPGWPNGKDFAVVFTHDVESRGGLAKVRELAEIEIAYGLRSSFNFIPEGSYNDPAEIRKWLEEKGFEIGVHDLNHDGRLYGSREGFRRKAGRINRYLRSWNAVGFRSGFMLRQLDWIHDLDVIYDASTFDTDPFEPQPEGSQTIFPFLVRRGARDGGSGYVELPYTLPQDSTIFLLLGEETPEIWKRKLDWIAGRGGLALVNIHPDYVDFTGRRTSSHYPAAMIREFLDFLCAKYRGQFWNPLAKELAIWYEGAMMTMSREVDSPS</sequence>
<dbReference type="Proteomes" id="UP000501812">
    <property type="component" value="Chromosome"/>
</dbReference>
<dbReference type="InterPro" id="IPR011330">
    <property type="entry name" value="Glyco_hydro/deAcase_b/a-brl"/>
</dbReference>
<name>A0A858RQH1_9BACT</name>
<reference evidence="1 2" key="1">
    <citation type="submission" date="2020-04" db="EMBL/GenBank/DDBJ databases">
        <title>Luteolibacter sp. G-1-1-1 isolated from soil.</title>
        <authorList>
            <person name="Dahal R.H."/>
        </authorList>
    </citation>
    <scope>NUCLEOTIDE SEQUENCE [LARGE SCALE GENOMIC DNA]</scope>
    <source>
        <strain evidence="1 2">G-1-1-1</strain>
    </source>
</reference>